<sequence>MISNRESARRSRMRKQRHLDELAAQVARLRSANRNLLDELNKTAREQEEISEENRGLREAAIGLRLCLRTLETNDGGGSPGESCNAAHFRCTCARAPMCAAHAQDSHPMEEKARL</sequence>
<dbReference type="PROSITE" id="PS50217">
    <property type="entry name" value="BZIP"/>
    <property type="match status" value="1"/>
</dbReference>
<dbReference type="GO" id="GO:0003677">
    <property type="term" value="F:DNA binding"/>
    <property type="evidence" value="ECO:0007669"/>
    <property type="project" value="UniProtKB-KW"/>
</dbReference>
<protein>
    <submittedName>
        <fullName evidence="8">Basic leucine zipper 63</fullName>
    </submittedName>
</protein>
<dbReference type="InterPro" id="IPR004827">
    <property type="entry name" value="bZIP"/>
</dbReference>
<accession>A0AAP0FZD3</accession>
<dbReference type="Pfam" id="PF00170">
    <property type="entry name" value="bZIP_1"/>
    <property type="match status" value="1"/>
</dbReference>
<dbReference type="GO" id="GO:0003700">
    <property type="term" value="F:DNA-binding transcription factor activity"/>
    <property type="evidence" value="ECO:0007669"/>
    <property type="project" value="InterPro"/>
</dbReference>
<dbReference type="Gene3D" id="1.20.5.170">
    <property type="match status" value="1"/>
</dbReference>
<keyword evidence="4" id="KW-0804">Transcription</keyword>
<keyword evidence="5" id="KW-0539">Nucleus</keyword>
<evidence type="ECO:0000259" key="7">
    <source>
        <dbReference type="PROSITE" id="PS50217"/>
    </source>
</evidence>
<evidence type="ECO:0000313" key="9">
    <source>
        <dbReference type="Proteomes" id="UP001418222"/>
    </source>
</evidence>
<evidence type="ECO:0000256" key="2">
    <source>
        <dbReference type="ARBA" id="ARBA00023015"/>
    </source>
</evidence>
<proteinExistence type="predicted"/>
<evidence type="ECO:0000256" key="5">
    <source>
        <dbReference type="ARBA" id="ARBA00023242"/>
    </source>
</evidence>
<dbReference type="AlphaFoldDB" id="A0AAP0FZD3"/>
<dbReference type="SUPFAM" id="SSF57959">
    <property type="entry name" value="Leucine zipper domain"/>
    <property type="match status" value="1"/>
</dbReference>
<evidence type="ECO:0000256" key="6">
    <source>
        <dbReference type="SAM" id="Coils"/>
    </source>
</evidence>
<keyword evidence="2" id="KW-0805">Transcription regulation</keyword>
<organism evidence="8 9">
    <name type="scientific">Platanthera zijinensis</name>
    <dbReference type="NCBI Taxonomy" id="2320716"/>
    <lineage>
        <taxon>Eukaryota</taxon>
        <taxon>Viridiplantae</taxon>
        <taxon>Streptophyta</taxon>
        <taxon>Embryophyta</taxon>
        <taxon>Tracheophyta</taxon>
        <taxon>Spermatophyta</taxon>
        <taxon>Magnoliopsida</taxon>
        <taxon>Liliopsida</taxon>
        <taxon>Asparagales</taxon>
        <taxon>Orchidaceae</taxon>
        <taxon>Orchidoideae</taxon>
        <taxon>Orchideae</taxon>
        <taxon>Orchidinae</taxon>
        <taxon>Platanthera</taxon>
    </lineage>
</organism>
<dbReference type="InterPro" id="IPR046347">
    <property type="entry name" value="bZIP_sf"/>
</dbReference>
<reference evidence="8 9" key="1">
    <citation type="journal article" date="2022" name="Nat. Plants">
        <title>Genomes of leafy and leafless Platanthera orchids illuminate the evolution of mycoheterotrophy.</title>
        <authorList>
            <person name="Li M.H."/>
            <person name="Liu K.W."/>
            <person name="Li Z."/>
            <person name="Lu H.C."/>
            <person name="Ye Q.L."/>
            <person name="Zhang D."/>
            <person name="Wang J.Y."/>
            <person name="Li Y.F."/>
            <person name="Zhong Z.M."/>
            <person name="Liu X."/>
            <person name="Yu X."/>
            <person name="Liu D.K."/>
            <person name="Tu X.D."/>
            <person name="Liu B."/>
            <person name="Hao Y."/>
            <person name="Liao X.Y."/>
            <person name="Jiang Y.T."/>
            <person name="Sun W.H."/>
            <person name="Chen J."/>
            <person name="Chen Y.Q."/>
            <person name="Ai Y."/>
            <person name="Zhai J.W."/>
            <person name="Wu S.S."/>
            <person name="Zhou Z."/>
            <person name="Hsiao Y.Y."/>
            <person name="Wu W.L."/>
            <person name="Chen Y.Y."/>
            <person name="Lin Y.F."/>
            <person name="Hsu J.L."/>
            <person name="Li C.Y."/>
            <person name="Wang Z.W."/>
            <person name="Zhao X."/>
            <person name="Zhong W.Y."/>
            <person name="Ma X.K."/>
            <person name="Ma L."/>
            <person name="Huang J."/>
            <person name="Chen G.Z."/>
            <person name="Huang M.Z."/>
            <person name="Huang L."/>
            <person name="Peng D.H."/>
            <person name="Luo Y.B."/>
            <person name="Zou S.Q."/>
            <person name="Chen S.P."/>
            <person name="Lan S."/>
            <person name="Tsai W.C."/>
            <person name="Van de Peer Y."/>
            <person name="Liu Z.J."/>
        </authorList>
    </citation>
    <scope>NUCLEOTIDE SEQUENCE [LARGE SCALE GENOMIC DNA]</scope>
    <source>
        <strain evidence="8">Lor287</strain>
    </source>
</reference>
<dbReference type="CDD" id="cd14702">
    <property type="entry name" value="bZIP_plant_GBF1"/>
    <property type="match status" value="1"/>
</dbReference>
<keyword evidence="3" id="KW-0238">DNA-binding</keyword>
<dbReference type="EMBL" id="JBBWWQ010000016">
    <property type="protein sequence ID" value="KAK8926341.1"/>
    <property type="molecule type" value="Genomic_DNA"/>
</dbReference>
<dbReference type="FunFam" id="1.20.5.170:FF:000020">
    <property type="entry name" value="BZIP transcription factor"/>
    <property type="match status" value="1"/>
</dbReference>
<dbReference type="SMART" id="SM00338">
    <property type="entry name" value="BRLZ"/>
    <property type="match status" value="1"/>
</dbReference>
<comment type="subcellular location">
    <subcellularLocation>
        <location evidence="1">Nucleus</location>
    </subcellularLocation>
</comment>
<evidence type="ECO:0000313" key="8">
    <source>
        <dbReference type="EMBL" id="KAK8926341.1"/>
    </source>
</evidence>
<dbReference type="InterPro" id="IPR044521">
    <property type="entry name" value="AtbZIP8/43"/>
</dbReference>
<dbReference type="GO" id="GO:0005634">
    <property type="term" value="C:nucleus"/>
    <property type="evidence" value="ECO:0007669"/>
    <property type="project" value="UniProtKB-SubCell"/>
</dbReference>
<evidence type="ECO:0000256" key="3">
    <source>
        <dbReference type="ARBA" id="ARBA00023125"/>
    </source>
</evidence>
<name>A0AAP0FZD3_9ASPA</name>
<dbReference type="PANTHER" id="PTHR46324:SF26">
    <property type="entry name" value="OS02G0728001 PROTEIN"/>
    <property type="match status" value="1"/>
</dbReference>
<keyword evidence="9" id="KW-1185">Reference proteome</keyword>
<dbReference type="PANTHER" id="PTHR46324">
    <property type="entry name" value="BASIC LEUCINE ZIPPER 43-RELATED"/>
    <property type="match status" value="1"/>
</dbReference>
<comment type="caution">
    <text evidence="8">The sequence shown here is derived from an EMBL/GenBank/DDBJ whole genome shotgun (WGS) entry which is preliminary data.</text>
</comment>
<feature type="coiled-coil region" evidence="6">
    <location>
        <begin position="19"/>
        <end position="60"/>
    </location>
</feature>
<feature type="domain" description="BZIP" evidence="7">
    <location>
        <begin position="1"/>
        <end position="57"/>
    </location>
</feature>
<evidence type="ECO:0000256" key="1">
    <source>
        <dbReference type="ARBA" id="ARBA00004123"/>
    </source>
</evidence>
<dbReference type="InterPro" id="IPR045314">
    <property type="entry name" value="bZIP_plant_GBF1"/>
</dbReference>
<evidence type="ECO:0000256" key="4">
    <source>
        <dbReference type="ARBA" id="ARBA00023163"/>
    </source>
</evidence>
<dbReference type="Proteomes" id="UP001418222">
    <property type="component" value="Unassembled WGS sequence"/>
</dbReference>
<keyword evidence="6" id="KW-0175">Coiled coil</keyword>
<gene>
    <name evidence="8" type="primary">BZIP63</name>
    <name evidence="8" type="ORF">KSP39_PZI018271</name>
</gene>